<dbReference type="InterPro" id="IPR052944">
    <property type="entry name" value="Sporulation_related"/>
</dbReference>
<dbReference type="KEGG" id="mbu:Mbur_1824"/>
<dbReference type="AlphaFoldDB" id="Q12V17"/>
<dbReference type="PANTHER" id="PTHR37507:SF2">
    <property type="entry name" value="SPORULATION PROTEIN YDCC"/>
    <property type="match status" value="1"/>
</dbReference>
<proteinExistence type="predicted"/>
<protein>
    <recommendedName>
        <fullName evidence="3">Outer membrane lipoprotein carrier protein LolA</fullName>
    </recommendedName>
</protein>
<reference evidence="2" key="1">
    <citation type="journal article" date="2009" name="ISME J.">
        <title>The genome sequence of the psychrophilic archaeon, Methanococcoides burtonii: the role of genome evolution in cold adaptation.</title>
        <authorList>
            <person name="Allen M.A."/>
            <person name="Lauro F.M."/>
            <person name="Williams T.J."/>
            <person name="Burg D."/>
            <person name="Siddiqui K.S."/>
            <person name="De Francisci D."/>
            <person name="Chong K.W."/>
            <person name="Pilak O."/>
            <person name="Chew H.H."/>
            <person name="De Maere M.Z."/>
            <person name="Ting L."/>
            <person name="Katrib M."/>
            <person name="Ng C."/>
            <person name="Sowers K.R."/>
            <person name="Galperin M.Y."/>
            <person name="Anderson I.J."/>
            <person name="Ivanova N."/>
            <person name="Dalin E."/>
            <person name="Martinez M."/>
            <person name="Lapidus A."/>
            <person name="Hauser L."/>
            <person name="Land M."/>
            <person name="Thomas T."/>
            <person name="Cavicchioli R."/>
        </authorList>
    </citation>
    <scope>NUCLEOTIDE SEQUENCE [LARGE SCALE GENOMIC DNA]</scope>
    <source>
        <strain evidence="2">DSM 6242 / NBRC 107633 / OCM 468 / ACE-M</strain>
    </source>
</reference>
<dbReference type="STRING" id="259564.Mbur_1824"/>
<dbReference type="EMBL" id="CP000300">
    <property type="protein sequence ID" value="ABE52709.1"/>
    <property type="molecule type" value="Genomic_DNA"/>
</dbReference>
<evidence type="ECO:0008006" key="3">
    <source>
        <dbReference type="Google" id="ProtNLM"/>
    </source>
</evidence>
<sequence>MKSKFKRHSMLILFMILLSVFISGCGEEPSAEEVVSNMQVKMDGLEDYSFTMFSHSSFQEQGVGTQKVIWKKPDLMKTIIRVPDKGTEVIMISDREFQWIYDSESETVFKTDISDGLDGLKIFEPNVFAEFLNGTLMGKTASLLGVEDLDGNNAYLLELTPSENNKSSLQGRSMIWVDRDTWMPIR</sequence>
<dbReference type="SUPFAM" id="SSF89392">
    <property type="entry name" value="Prokaryotic lipoproteins and lipoprotein localization factors"/>
    <property type="match status" value="1"/>
</dbReference>
<dbReference type="Gene3D" id="2.50.20.10">
    <property type="entry name" value="Lipoprotein localisation LolA/LolB/LppX"/>
    <property type="match status" value="1"/>
</dbReference>
<gene>
    <name evidence="1" type="ordered locus">Mbur_1824</name>
</gene>
<dbReference type="InterPro" id="IPR029046">
    <property type="entry name" value="LolA/LolB/LppX"/>
</dbReference>
<dbReference type="OrthoDB" id="137725at2157"/>
<dbReference type="PANTHER" id="PTHR37507">
    <property type="entry name" value="SPORULATION PROTEIN YDCC"/>
    <property type="match status" value="1"/>
</dbReference>
<dbReference type="Proteomes" id="UP000001979">
    <property type="component" value="Chromosome"/>
</dbReference>
<keyword evidence="2" id="KW-1185">Reference proteome</keyword>
<evidence type="ECO:0000313" key="1">
    <source>
        <dbReference type="EMBL" id="ABE52709.1"/>
    </source>
</evidence>
<dbReference type="PROSITE" id="PS51257">
    <property type="entry name" value="PROKAR_LIPOPROTEIN"/>
    <property type="match status" value="1"/>
</dbReference>
<organism evidence="1 2">
    <name type="scientific">Methanococcoides burtonii (strain DSM 6242 / NBRC 107633 / OCM 468 / ACE-M)</name>
    <dbReference type="NCBI Taxonomy" id="259564"/>
    <lineage>
        <taxon>Archaea</taxon>
        <taxon>Methanobacteriati</taxon>
        <taxon>Methanobacteriota</taxon>
        <taxon>Stenosarchaea group</taxon>
        <taxon>Methanomicrobia</taxon>
        <taxon>Methanosarcinales</taxon>
        <taxon>Methanosarcinaceae</taxon>
        <taxon>Methanococcoides</taxon>
    </lineage>
</organism>
<evidence type="ECO:0000313" key="2">
    <source>
        <dbReference type="Proteomes" id="UP000001979"/>
    </source>
</evidence>
<dbReference type="HOGENOM" id="CLU_040882_0_0_2"/>
<name>Q12V17_METBU</name>
<dbReference type="GeneID" id="3997951"/>
<accession>Q12V17</accession>
<dbReference type="RefSeq" id="WP_011499852.1">
    <property type="nucleotide sequence ID" value="NC_007955.1"/>
</dbReference>